<dbReference type="PANTHER" id="PTHR44845:SF6">
    <property type="entry name" value="BETA-ALANINE-ACTIVATING ENZYME"/>
    <property type="match status" value="1"/>
</dbReference>
<gene>
    <name evidence="4" type="ORF">PSYICH_LOCUS2919</name>
</gene>
<dbReference type="SUPFAM" id="SSF56801">
    <property type="entry name" value="Acetyl-CoA synthetase-like"/>
    <property type="match status" value="1"/>
</dbReference>
<keyword evidence="2" id="KW-0597">Phosphoprotein</keyword>
<evidence type="ECO:0000259" key="3">
    <source>
        <dbReference type="Pfam" id="PF00501"/>
    </source>
</evidence>
<keyword evidence="5" id="KW-1185">Reference proteome</keyword>
<dbReference type="OrthoDB" id="416786at2759"/>
<evidence type="ECO:0000256" key="2">
    <source>
        <dbReference type="ARBA" id="ARBA00022553"/>
    </source>
</evidence>
<dbReference type="Gene3D" id="3.40.630.30">
    <property type="match status" value="2"/>
</dbReference>
<proteinExistence type="predicted"/>
<reference evidence="4" key="1">
    <citation type="submission" date="2022-01" db="EMBL/GenBank/DDBJ databases">
        <authorList>
            <person name="King R."/>
        </authorList>
    </citation>
    <scope>NUCLEOTIDE SEQUENCE</scope>
</reference>
<dbReference type="Proteomes" id="UP001153636">
    <property type="component" value="Chromosome 11"/>
</dbReference>
<dbReference type="InterPro" id="IPR042099">
    <property type="entry name" value="ANL_N_sf"/>
</dbReference>
<dbReference type="InterPro" id="IPR020845">
    <property type="entry name" value="AMP-binding_CS"/>
</dbReference>
<dbReference type="PROSITE" id="PS00455">
    <property type="entry name" value="AMP_BINDING"/>
    <property type="match status" value="1"/>
</dbReference>
<dbReference type="CDD" id="cd05930">
    <property type="entry name" value="A_NRPS"/>
    <property type="match status" value="1"/>
</dbReference>
<name>A0A9P0CMJ9_9CUCU</name>
<feature type="domain" description="AMP-dependent synthetase/ligase" evidence="3">
    <location>
        <begin position="11"/>
        <end position="363"/>
    </location>
</feature>
<dbReference type="FunFam" id="3.40.50.12780:FF:000038">
    <property type="entry name" value="Ebony protein"/>
    <property type="match status" value="1"/>
</dbReference>
<dbReference type="Pfam" id="PF00501">
    <property type="entry name" value="AMP-binding"/>
    <property type="match status" value="1"/>
</dbReference>
<dbReference type="InterPro" id="IPR045851">
    <property type="entry name" value="AMP-bd_C_sf"/>
</dbReference>
<dbReference type="Gene3D" id="3.30.300.30">
    <property type="match status" value="1"/>
</dbReference>
<evidence type="ECO:0000256" key="1">
    <source>
        <dbReference type="ARBA" id="ARBA00022450"/>
    </source>
</evidence>
<dbReference type="PANTHER" id="PTHR44845">
    <property type="entry name" value="CARRIER DOMAIN-CONTAINING PROTEIN"/>
    <property type="match status" value="1"/>
</dbReference>
<accession>A0A9P0CMJ9</accession>
<dbReference type="EMBL" id="OV651823">
    <property type="protein sequence ID" value="CAH1101372.1"/>
    <property type="molecule type" value="Genomic_DNA"/>
</dbReference>
<protein>
    <recommendedName>
        <fullName evidence="3">AMP-dependent synthetase/ligase domain-containing protein</fullName>
    </recommendedName>
</protein>
<dbReference type="Gene3D" id="3.40.50.12780">
    <property type="entry name" value="N-terminal domain of ligase-like"/>
    <property type="match status" value="1"/>
</dbReference>
<evidence type="ECO:0000313" key="4">
    <source>
        <dbReference type="EMBL" id="CAH1101372.1"/>
    </source>
</evidence>
<sequence>MPSIVVITVNGQIKRHTYSEVNRISNKLSRTIAEIISKNNLPRNKDGDYIIAVNMQPSDHLIMLLLAIWKSGAAYVPLDPSFPGSRIEHIVREVNPALIVYEIDSQYYLDKMKLSFEKLVNDSSHQPEDTLMPNEKVRHIKDDLATVLYTSGSTGTPKGVRLSHKVILNRLQWQFRRFPYSNTENICVFKTSLTFIDSIIEIWGPLVNGKAILVLPKIVTKHPEMFINLLENYKIERLVLVPSLLRMMLMFLEMKKNKSRLRRLKTWVCSGETLDVSLVKKFYYYFPENEYQLCNFYGCTEIMGDVSYHVITEVDQFQHKDKVPIGIPIDNTILYLLDEDLQPVKAGDIGELFVSGSNLAAGYVNGRDPEKFLDNPLAIDPIYGKLYRTGDYARLEKGLLYFEGRTDSQVKIRGHKVDMAEVEKAVKALEGIENGVVLCYKPGEMNQTLIAFIMSDKPLNEQQIVDVLKDTLASYMIPQVILVEKIPLLINGKIDKQYLLKIYEKSQNDTDIEPEIKINYESVPSHQLEAAKVLFETVACVLNRAVRTEISINSNFFDIGGNSLNTIYTISKLNEQGYYIGKLLYLNLLYRRGNFKYKVCYIREKMMTSSFYPDSDLDQWISSYISPADYAELIDNLWEPLLEQNLSFVLKNEHGKIVGVAQQLPPEKGVTFNAFLMAVHSSLTPKENVAVIEFLEAEVINVARSRRFRGILTTNVNPLTQQLSEIFGYQTMLDYQVNQFVSRDNTKPFELAPDDQRAWVCWKPLE</sequence>
<dbReference type="InterPro" id="IPR000873">
    <property type="entry name" value="AMP-dep_synth/lig_dom"/>
</dbReference>
<evidence type="ECO:0000313" key="5">
    <source>
        <dbReference type="Proteomes" id="UP001153636"/>
    </source>
</evidence>
<keyword evidence="1" id="KW-0596">Phosphopantetheine</keyword>
<dbReference type="AlphaFoldDB" id="A0A9P0CMJ9"/>
<organism evidence="4 5">
    <name type="scientific">Psylliodes chrysocephalus</name>
    <dbReference type="NCBI Taxonomy" id="3402493"/>
    <lineage>
        <taxon>Eukaryota</taxon>
        <taxon>Metazoa</taxon>
        <taxon>Ecdysozoa</taxon>
        <taxon>Arthropoda</taxon>
        <taxon>Hexapoda</taxon>
        <taxon>Insecta</taxon>
        <taxon>Pterygota</taxon>
        <taxon>Neoptera</taxon>
        <taxon>Endopterygota</taxon>
        <taxon>Coleoptera</taxon>
        <taxon>Polyphaga</taxon>
        <taxon>Cucujiformia</taxon>
        <taxon>Chrysomeloidea</taxon>
        <taxon>Chrysomelidae</taxon>
        <taxon>Galerucinae</taxon>
        <taxon>Alticini</taxon>
        <taxon>Psylliodes</taxon>
    </lineage>
</organism>